<gene>
    <name evidence="1" type="ORF">CU669_11850</name>
</gene>
<dbReference type="EMBL" id="PGTO01000008">
    <property type="protein sequence ID" value="RAU21666.1"/>
    <property type="molecule type" value="Genomic_DNA"/>
</dbReference>
<evidence type="ECO:0000313" key="1">
    <source>
        <dbReference type="EMBL" id="RAU21666.1"/>
    </source>
</evidence>
<comment type="caution">
    <text evidence="1">The sequence shown here is derived from an EMBL/GenBank/DDBJ whole genome shotgun (WGS) entry which is preliminary data.</text>
</comment>
<reference evidence="1 2" key="1">
    <citation type="submission" date="2017-11" db="EMBL/GenBank/DDBJ databases">
        <title>Draft genome sequence of magnetotactic bacterium Magnetospirillum kuznetsovii LBB-42.</title>
        <authorList>
            <person name="Grouzdev D.S."/>
            <person name="Rysina M.S."/>
            <person name="Baslerov R.V."/>
            <person name="Koziaeva V."/>
        </authorList>
    </citation>
    <scope>NUCLEOTIDE SEQUENCE [LARGE SCALE GENOMIC DNA]</scope>
    <source>
        <strain evidence="1 2">LBB-42</strain>
    </source>
</reference>
<organism evidence="1 2">
    <name type="scientific">Paramagnetospirillum kuznetsovii</name>
    <dbReference type="NCBI Taxonomy" id="2053833"/>
    <lineage>
        <taxon>Bacteria</taxon>
        <taxon>Pseudomonadati</taxon>
        <taxon>Pseudomonadota</taxon>
        <taxon>Alphaproteobacteria</taxon>
        <taxon>Rhodospirillales</taxon>
        <taxon>Magnetospirillaceae</taxon>
        <taxon>Paramagnetospirillum</taxon>
    </lineage>
</organism>
<evidence type="ECO:0000313" key="2">
    <source>
        <dbReference type="Proteomes" id="UP000251075"/>
    </source>
</evidence>
<proteinExistence type="predicted"/>
<dbReference type="AlphaFoldDB" id="A0A364NX97"/>
<name>A0A364NX97_9PROT</name>
<keyword evidence="2" id="KW-1185">Reference proteome</keyword>
<protein>
    <submittedName>
        <fullName evidence="1">Uncharacterized protein</fullName>
    </submittedName>
</protein>
<sequence>MCEIFDQAPPHIKAAVLPILSEMHTANLIAAYAILENQQGTDRRLLREIRRWVKDSCRYCDICQAA</sequence>
<dbReference type="Proteomes" id="UP000251075">
    <property type="component" value="Unassembled WGS sequence"/>
</dbReference>
<accession>A0A364NX97</accession>